<dbReference type="EMBL" id="BJWL01000212">
    <property type="protein sequence ID" value="GFS34497.1"/>
    <property type="molecule type" value="Genomic_DNA"/>
</dbReference>
<organism evidence="3 4">
    <name type="scientific">Actinidia rufa</name>
    <dbReference type="NCBI Taxonomy" id="165716"/>
    <lineage>
        <taxon>Eukaryota</taxon>
        <taxon>Viridiplantae</taxon>
        <taxon>Streptophyta</taxon>
        <taxon>Embryophyta</taxon>
        <taxon>Tracheophyta</taxon>
        <taxon>Spermatophyta</taxon>
        <taxon>Magnoliopsida</taxon>
        <taxon>eudicotyledons</taxon>
        <taxon>Gunneridae</taxon>
        <taxon>Pentapetalae</taxon>
        <taxon>asterids</taxon>
        <taxon>Ericales</taxon>
        <taxon>Actinidiaceae</taxon>
        <taxon>Actinidia</taxon>
    </lineage>
</organism>
<accession>A0A7J0DHT8</accession>
<dbReference type="Gene3D" id="1.25.40.20">
    <property type="entry name" value="Ankyrin repeat-containing domain"/>
    <property type="match status" value="1"/>
</dbReference>
<dbReference type="AlphaFoldDB" id="A0A7J0DHT8"/>
<dbReference type="PROSITE" id="PS50088">
    <property type="entry name" value="ANK_REPEAT"/>
    <property type="match status" value="1"/>
</dbReference>
<proteinExistence type="predicted"/>
<dbReference type="InterPro" id="IPR002110">
    <property type="entry name" value="Ankyrin_rpt"/>
</dbReference>
<feature type="region of interest" description="Disordered" evidence="2">
    <location>
        <begin position="76"/>
        <end position="96"/>
    </location>
</feature>
<feature type="compositionally biased region" description="Basic and acidic residues" evidence="2">
    <location>
        <begin position="1"/>
        <end position="11"/>
    </location>
</feature>
<evidence type="ECO:0000313" key="4">
    <source>
        <dbReference type="Proteomes" id="UP000585474"/>
    </source>
</evidence>
<dbReference type="PROSITE" id="PS50297">
    <property type="entry name" value="ANK_REP_REGION"/>
    <property type="match status" value="1"/>
</dbReference>
<comment type="caution">
    <text evidence="3">The sequence shown here is derived from an EMBL/GenBank/DDBJ whole genome shotgun (WGS) entry which is preliminary data.</text>
</comment>
<evidence type="ECO:0000313" key="3">
    <source>
        <dbReference type="EMBL" id="GFS34497.1"/>
    </source>
</evidence>
<feature type="compositionally biased region" description="Acidic residues" evidence="2">
    <location>
        <begin position="82"/>
        <end position="92"/>
    </location>
</feature>
<evidence type="ECO:0000256" key="1">
    <source>
        <dbReference type="PROSITE-ProRule" id="PRU00023"/>
    </source>
</evidence>
<name>A0A7J0DHT8_9ERIC</name>
<protein>
    <submittedName>
        <fullName evidence="3">Ankyrin repeat family protein with DHHC zinc finger domain-containing protein</fullName>
    </submittedName>
</protein>
<feature type="region of interest" description="Disordered" evidence="2">
    <location>
        <begin position="1"/>
        <end position="21"/>
    </location>
</feature>
<dbReference type="SMART" id="SM00248">
    <property type="entry name" value="ANK"/>
    <property type="match status" value="2"/>
</dbReference>
<dbReference type="Proteomes" id="UP000585474">
    <property type="component" value="Unassembled WGS sequence"/>
</dbReference>
<dbReference type="SUPFAM" id="SSF48403">
    <property type="entry name" value="Ankyrin repeat"/>
    <property type="match status" value="1"/>
</dbReference>
<dbReference type="OrthoDB" id="2431547at2759"/>
<dbReference type="Pfam" id="PF12796">
    <property type="entry name" value="Ank_2"/>
    <property type="match status" value="1"/>
</dbReference>
<feature type="repeat" description="ANK" evidence="1">
    <location>
        <begin position="222"/>
        <end position="254"/>
    </location>
</feature>
<keyword evidence="4" id="KW-1185">Reference proteome</keyword>
<gene>
    <name evidence="3" type="ORF">Acr_00g0034230</name>
</gene>
<sequence>MGNRPSYDKCHGPPNGIGDDEGIIEIRGEDVMARQTEEDSKSCLKNNCFLCGELHFCQDCPKREELLARIKEYEERQRLEEEPTISEPEEDSTSIKVDGSKENLEVLEDFKDLVSLESPKGFPHEGEVDHSIGLETSAKILATAPNHMAFPDLSKILPPKREVDHSIGLELRAKIPAVVTTKSSGAFSLSFGCLKAYLATFVSNAKFLKVAFQDLVAHEFHFGCTPLHWAALRGNVEACTVLVHAGTKQELLVKDNAGFSPVQLASDKGHRHIALILVPHDSVLSQGLLAIAR</sequence>
<keyword evidence="1" id="KW-0040">ANK repeat</keyword>
<dbReference type="InterPro" id="IPR036770">
    <property type="entry name" value="Ankyrin_rpt-contain_sf"/>
</dbReference>
<evidence type="ECO:0000256" key="2">
    <source>
        <dbReference type="SAM" id="MobiDB-lite"/>
    </source>
</evidence>
<reference evidence="4" key="1">
    <citation type="submission" date="2019-07" db="EMBL/GenBank/DDBJ databases">
        <title>De Novo Assembly of kiwifruit Actinidia rufa.</title>
        <authorList>
            <person name="Sugita-Konishi S."/>
            <person name="Sato K."/>
            <person name="Mori E."/>
            <person name="Abe Y."/>
            <person name="Kisaki G."/>
            <person name="Hamano K."/>
            <person name="Suezawa K."/>
            <person name="Otani M."/>
            <person name="Fukuda T."/>
            <person name="Manabe T."/>
            <person name="Gomi K."/>
            <person name="Tabuchi M."/>
            <person name="Akimitsu K."/>
            <person name="Kataoka I."/>
        </authorList>
    </citation>
    <scope>NUCLEOTIDE SEQUENCE [LARGE SCALE GENOMIC DNA]</scope>
    <source>
        <strain evidence="4">cv. Fuchu</strain>
    </source>
</reference>